<dbReference type="GeneID" id="39750432"/>
<sequence length="965" mass="110145">MSFHKFPASILKGSSHRQNTTQCVKENNGITKIFLKDLIKESSLQNATVVSNKNTENKEINVQKNEKNESFNVTYTWETDSISIYCRDKQLFAKKRSVLFHMVTFNHGLKSSIVEELKVCPTILSKKSSDERLEFINNFNAEKSTQGGVENGTEILAGKQIEKESERENEKECCNNYELIKLEIEFVATLNLLTFEELEVLFYFFFPEKMFSFNEYKDKENIIEHFLQSISSVSMKYSSIIKSGMSYNEHTLNKHAKFTTLKEYLKKLKDSEEEINNSTYDPKIEENPVTSYERSNKNKESEERNIHLDDEEKIGSGGEDNPGTTIKAVAKNTGNDEHEVSEERGIESMMHKISNVVSQVTENMKYNQIESTEKKLIGEETSALRKSGVKGGKKRARKKQLGLDPDAEILNPKNHIMINIKDFDIFKHNDNIFINLNALREMKIDTEVKKKSDTFLTCIDSETVIHPSNISSTKTDTTKTDSTKADTTKTDTTKTDTTKADSTKADTTKTDTTKTDTLHVDVNVKNTDDSDKKLLLDGIKDTQTNIIPTGEGKDNNMSTPLRMNKAIKRFIKKNDINKKRITKVCKNAQEGEENCMIGISQLRKKKKICDMHTDNNSIQIILPSPNVAEQVVVREHLCRGHIVTEKYNSEIFLSESKIIKGYEYKDAVKSDNKNRNSGNSPKNRSSIISGTPIGVGGTEKEIRYNDELDNARNVETDEDTHEIKDDTIHSLQVGSGNPYTKNNDSFDHEGSIQVIPLGERDSKLVTSEIIDHKNVKKKKKNIMEKNKPQIQMGVNLTISEKTNISIHHNEINKNKKTPMNKIIKKRGLNNSRKEGKTKCSSVLSVRKNRNVKSNKCVCHRMGNEAICNYVHKHSIKRKAFNKKKECGKNSNHKGDSYFVEKKSNVFLKKQLNNNISVGEKSENRRNFSKIENKQLCDLSTDNIIQHNVMNLTYTRSCRLHRYIRG</sequence>
<feature type="compositionally biased region" description="Basic and acidic residues" evidence="1">
    <location>
        <begin position="476"/>
        <end position="510"/>
    </location>
</feature>
<organism evidence="2 3">
    <name type="scientific">Plasmodium gonderi</name>
    <dbReference type="NCBI Taxonomy" id="77519"/>
    <lineage>
        <taxon>Eukaryota</taxon>
        <taxon>Sar</taxon>
        <taxon>Alveolata</taxon>
        <taxon>Apicomplexa</taxon>
        <taxon>Aconoidasida</taxon>
        <taxon>Haemosporida</taxon>
        <taxon>Plasmodiidae</taxon>
        <taxon>Plasmodium</taxon>
        <taxon>Plasmodium (Plasmodium)</taxon>
    </lineage>
</organism>
<feature type="region of interest" description="Disordered" evidence="1">
    <location>
        <begin position="277"/>
        <end position="325"/>
    </location>
</feature>
<dbReference type="EMBL" id="BDQF01000015">
    <property type="protein sequence ID" value="GAW83686.1"/>
    <property type="molecule type" value="Genomic_DNA"/>
</dbReference>
<feature type="compositionally biased region" description="Basic and acidic residues" evidence="1">
    <location>
        <begin position="698"/>
        <end position="728"/>
    </location>
</feature>
<keyword evidence="3" id="KW-1185">Reference proteome</keyword>
<protein>
    <submittedName>
        <fullName evidence="2">Uncharacterized protein</fullName>
    </submittedName>
</protein>
<feature type="region of interest" description="Disordered" evidence="1">
    <location>
        <begin position="669"/>
        <end position="746"/>
    </location>
</feature>
<dbReference type="OMA" id="CCNNYEL"/>
<evidence type="ECO:0000313" key="2">
    <source>
        <dbReference type="EMBL" id="GAW83686.1"/>
    </source>
</evidence>
<evidence type="ECO:0000256" key="1">
    <source>
        <dbReference type="SAM" id="MobiDB-lite"/>
    </source>
</evidence>
<feature type="compositionally biased region" description="Basic and acidic residues" evidence="1">
    <location>
        <begin position="294"/>
        <end position="314"/>
    </location>
</feature>
<accession>A0A1Y1JM68</accession>
<feature type="compositionally biased region" description="Polar residues" evidence="1">
    <location>
        <begin position="729"/>
        <end position="743"/>
    </location>
</feature>
<dbReference type="OrthoDB" id="372177at2759"/>
<dbReference type="RefSeq" id="XP_028546275.1">
    <property type="nucleotide sequence ID" value="XM_028690474.1"/>
</dbReference>
<feature type="compositionally biased region" description="Polar residues" evidence="1">
    <location>
        <begin position="675"/>
        <end position="689"/>
    </location>
</feature>
<comment type="caution">
    <text evidence="2">The sequence shown here is derived from an EMBL/GenBank/DDBJ whole genome shotgun (WGS) entry which is preliminary data.</text>
</comment>
<gene>
    <name evidence="2" type="ORF">PGO_144840</name>
</gene>
<evidence type="ECO:0000313" key="3">
    <source>
        <dbReference type="Proteomes" id="UP000195521"/>
    </source>
</evidence>
<reference evidence="3" key="1">
    <citation type="submission" date="2017-04" db="EMBL/GenBank/DDBJ databases">
        <title>Plasmodium gonderi genome.</title>
        <authorList>
            <person name="Arisue N."/>
            <person name="Honma H."/>
            <person name="Kawai S."/>
            <person name="Tougan T."/>
            <person name="Tanabe K."/>
            <person name="Horii T."/>
        </authorList>
    </citation>
    <scope>NUCLEOTIDE SEQUENCE [LARGE SCALE GENOMIC DNA]</scope>
    <source>
        <strain evidence="3">ATCC 30045</strain>
    </source>
</reference>
<name>A0A1Y1JM68_PLAGO</name>
<proteinExistence type="predicted"/>
<feature type="region of interest" description="Disordered" evidence="1">
    <location>
        <begin position="468"/>
        <end position="510"/>
    </location>
</feature>
<dbReference type="Proteomes" id="UP000195521">
    <property type="component" value="Unassembled WGS sequence"/>
</dbReference>
<dbReference type="AlphaFoldDB" id="A0A1Y1JM68"/>